<dbReference type="OrthoDB" id="678479at2"/>
<organism evidence="1 2">
    <name type="scientific">Chitinophaga silvisoli</name>
    <dbReference type="NCBI Taxonomy" id="2291814"/>
    <lineage>
        <taxon>Bacteria</taxon>
        <taxon>Pseudomonadati</taxon>
        <taxon>Bacteroidota</taxon>
        <taxon>Chitinophagia</taxon>
        <taxon>Chitinophagales</taxon>
        <taxon>Chitinophagaceae</taxon>
        <taxon>Chitinophaga</taxon>
    </lineage>
</organism>
<dbReference type="EMBL" id="QTJV01000007">
    <property type="protein sequence ID" value="RFM33177.1"/>
    <property type="molecule type" value="Genomic_DNA"/>
</dbReference>
<gene>
    <name evidence="1" type="ORF">DXN04_19290</name>
</gene>
<comment type="caution">
    <text evidence="1">The sequence shown here is derived from an EMBL/GenBank/DDBJ whole genome shotgun (WGS) entry which is preliminary data.</text>
</comment>
<dbReference type="Proteomes" id="UP000261174">
    <property type="component" value="Unassembled WGS sequence"/>
</dbReference>
<keyword evidence="2" id="KW-1185">Reference proteome</keyword>
<accession>A0A3E1NYZ4</accession>
<sequence>MRIIIATDTKDDIRKYSNNINHTLTGKQLDLDEEKFKHFWNSDIVERFYKITGKLIDDFETTIIDDDNDIFNLQKVIEKSTFSLLGSNLKNDLLLLISYARDRKSGIVFFF</sequence>
<protein>
    <submittedName>
        <fullName evidence="1">Uncharacterized protein</fullName>
    </submittedName>
</protein>
<evidence type="ECO:0000313" key="1">
    <source>
        <dbReference type="EMBL" id="RFM33177.1"/>
    </source>
</evidence>
<reference evidence="1 2" key="1">
    <citation type="submission" date="2018-08" db="EMBL/GenBank/DDBJ databases">
        <title>Chitinophaga sp. K20C18050901, a novel bacterium isolated from forest soil.</title>
        <authorList>
            <person name="Wang C."/>
        </authorList>
    </citation>
    <scope>NUCLEOTIDE SEQUENCE [LARGE SCALE GENOMIC DNA]</scope>
    <source>
        <strain evidence="1 2">K20C18050901</strain>
    </source>
</reference>
<dbReference type="RefSeq" id="WP_116855028.1">
    <property type="nucleotide sequence ID" value="NZ_QTJV01000007.1"/>
</dbReference>
<name>A0A3E1NYZ4_9BACT</name>
<dbReference type="AlphaFoldDB" id="A0A3E1NYZ4"/>
<proteinExistence type="predicted"/>
<evidence type="ECO:0000313" key="2">
    <source>
        <dbReference type="Proteomes" id="UP000261174"/>
    </source>
</evidence>